<dbReference type="Proteomes" id="UP000317650">
    <property type="component" value="Chromosome 4"/>
</dbReference>
<name>A0A4S8K9V5_MUSBA</name>
<dbReference type="InterPro" id="IPR003121">
    <property type="entry name" value="SWIB_MDM2_domain"/>
</dbReference>
<dbReference type="SUPFAM" id="SSF47592">
    <property type="entry name" value="SWIB/MDM2 domain"/>
    <property type="match status" value="1"/>
</dbReference>
<proteinExistence type="predicted"/>
<dbReference type="EMBL" id="PYDT01000001">
    <property type="protein sequence ID" value="THU71824.1"/>
    <property type="molecule type" value="Genomic_DNA"/>
</dbReference>
<sequence length="149" mass="16494">MSSAIRDPNSRPEIEQEKKRSCRAPPPFMVPCLKSCREISASLVLMAAAKAGVKVEAPAPKAAGKMNTGILKPLRVSRAMEKFVGASEISRPGAIKKIWEHIKLNQLQNPSNKREIKCDTKLKSIFDGRDKVGMFEISKLISPHFLKPN</sequence>
<keyword evidence="4" id="KW-1185">Reference proteome</keyword>
<reference evidence="3 4" key="1">
    <citation type="journal article" date="2019" name="Nat. Plants">
        <title>Genome sequencing of Musa balbisiana reveals subgenome evolution and function divergence in polyploid bananas.</title>
        <authorList>
            <person name="Yao X."/>
        </authorList>
    </citation>
    <scope>NUCLEOTIDE SEQUENCE [LARGE SCALE GENOMIC DNA]</scope>
    <source>
        <strain evidence="4">cv. DH-PKW</strain>
        <tissue evidence="3">Leaves</tissue>
    </source>
</reference>
<organism evidence="3 4">
    <name type="scientific">Musa balbisiana</name>
    <name type="common">Banana</name>
    <dbReference type="NCBI Taxonomy" id="52838"/>
    <lineage>
        <taxon>Eukaryota</taxon>
        <taxon>Viridiplantae</taxon>
        <taxon>Streptophyta</taxon>
        <taxon>Embryophyta</taxon>
        <taxon>Tracheophyta</taxon>
        <taxon>Spermatophyta</taxon>
        <taxon>Magnoliopsida</taxon>
        <taxon>Liliopsida</taxon>
        <taxon>Zingiberales</taxon>
        <taxon>Musaceae</taxon>
        <taxon>Musa</taxon>
    </lineage>
</organism>
<dbReference type="STRING" id="52838.A0A4S8K9V5"/>
<dbReference type="Gene3D" id="1.10.245.10">
    <property type="entry name" value="SWIB/MDM2 domain"/>
    <property type="match status" value="1"/>
</dbReference>
<dbReference type="InterPro" id="IPR019835">
    <property type="entry name" value="SWIB_domain"/>
</dbReference>
<accession>A0A4S8K9V5</accession>
<dbReference type="PROSITE" id="PS51925">
    <property type="entry name" value="SWIB_MDM2"/>
    <property type="match status" value="1"/>
</dbReference>
<feature type="region of interest" description="Disordered" evidence="1">
    <location>
        <begin position="1"/>
        <end position="21"/>
    </location>
</feature>
<comment type="caution">
    <text evidence="3">The sequence shown here is derived from an EMBL/GenBank/DDBJ whole genome shotgun (WGS) entry which is preliminary data.</text>
</comment>
<protein>
    <recommendedName>
        <fullName evidence="2">DM2 domain-containing protein</fullName>
    </recommendedName>
</protein>
<dbReference type="SMART" id="SM00151">
    <property type="entry name" value="SWIB"/>
    <property type="match status" value="1"/>
</dbReference>
<dbReference type="AlphaFoldDB" id="A0A4S8K9V5"/>
<evidence type="ECO:0000313" key="3">
    <source>
        <dbReference type="EMBL" id="THU71824.1"/>
    </source>
</evidence>
<evidence type="ECO:0000256" key="1">
    <source>
        <dbReference type="SAM" id="MobiDB-lite"/>
    </source>
</evidence>
<dbReference type="PANTHER" id="PTHR13844">
    <property type="entry name" value="SWI/SNF-RELATED MATRIX-ASSOCIATED ACTIN-DEPENDENT REGULATOR OF CHROMATIN SUBFAMILY D"/>
    <property type="match status" value="1"/>
</dbReference>
<feature type="domain" description="DM2" evidence="2">
    <location>
        <begin position="69"/>
        <end position="147"/>
    </location>
</feature>
<feature type="compositionally biased region" description="Basic and acidic residues" evidence="1">
    <location>
        <begin position="8"/>
        <end position="19"/>
    </location>
</feature>
<evidence type="ECO:0000313" key="4">
    <source>
        <dbReference type="Proteomes" id="UP000317650"/>
    </source>
</evidence>
<evidence type="ECO:0000259" key="2">
    <source>
        <dbReference type="PROSITE" id="PS51925"/>
    </source>
</evidence>
<dbReference type="InterPro" id="IPR036885">
    <property type="entry name" value="SWIB_MDM2_dom_sf"/>
</dbReference>
<dbReference type="CDD" id="cd10567">
    <property type="entry name" value="SWIB-MDM2_like"/>
    <property type="match status" value="1"/>
</dbReference>
<gene>
    <name evidence="3" type="ORF">C4D60_Mb04t05580</name>
</gene>
<dbReference type="Pfam" id="PF02201">
    <property type="entry name" value="SWIB"/>
    <property type="match status" value="1"/>
</dbReference>